<proteinExistence type="predicted"/>
<dbReference type="InterPro" id="IPR010295">
    <property type="entry name" value="DUF898"/>
</dbReference>
<feature type="transmembrane region" description="Helical" evidence="1">
    <location>
        <begin position="204"/>
        <end position="226"/>
    </location>
</feature>
<feature type="transmembrane region" description="Helical" evidence="1">
    <location>
        <begin position="238"/>
        <end position="260"/>
    </location>
</feature>
<keyword evidence="1" id="KW-0812">Transmembrane</keyword>
<feature type="transmembrane region" description="Helical" evidence="1">
    <location>
        <begin position="288"/>
        <end position="306"/>
    </location>
</feature>
<evidence type="ECO:0000313" key="2">
    <source>
        <dbReference type="EMBL" id="RAU22110.1"/>
    </source>
</evidence>
<keyword evidence="3" id="KW-1185">Reference proteome</keyword>
<dbReference type="AlphaFoldDB" id="A0A364NYM9"/>
<protein>
    <submittedName>
        <fullName evidence="2">DUF898 domain-containing protein</fullName>
    </submittedName>
</protein>
<feature type="transmembrane region" description="Helical" evidence="1">
    <location>
        <begin position="20"/>
        <end position="41"/>
    </location>
</feature>
<keyword evidence="1" id="KW-0472">Membrane</keyword>
<feature type="transmembrane region" description="Helical" evidence="1">
    <location>
        <begin position="104"/>
        <end position="125"/>
    </location>
</feature>
<dbReference type="Proteomes" id="UP000251075">
    <property type="component" value="Unassembled WGS sequence"/>
</dbReference>
<keyword evidence="1" id="KW-1133">Transmembrane helix</keyword>
<evidence type="ECO:0000256" key="1">
    <source>
        <dbReference type="SAM" id="Phobius"/>
    </source>
</evidence>
<accession>A0A364NYM9</accession>
<feature type="transmembrane region" description="Helical" evidence="1">
    <location>
        <begin position="73"/>
        <end position="92"/>
    </location>
</feature>
<sequence>MQSRIQASRPFRHHGGTGAMIAVALVNLALSIATLSIWRFWGRTKVRRLLWSGVTAWDDPVEYTGTGGELFKGFLVALVVIYLPLLGLYTWAQALVVSGDPLGTILLSVLYPLTVFLIAAGAYRARRYQLSRTLWRGIRGGQTGSAWGYALRSMAVWLLLPLTLGWVWPWGEMWLARYRLDNTCFGDRRFCCDAGVAGLYGRFAVAWLCIMAYVGLVSLLFVQTFLDSMQTGELDEAAAPMIPVMLLGAVIVMTLPWAWYRAGFYRAMAGGTTFEGARFSAQVTTWTLIRLSIGNGLISLFSLGVLRPWVALRIFRFACGVLAVDGVPDFAGIRQGWDKGPKTGEGMVSVLDGVGEF</sequence>
<feature type="transmembrane region" description="Helical" evidence="1">
    <location>
        <begin position="146"/>
        <end position="168"/>
    </location>
</feature>
<evidence type="ECO:0000313" key="3">
    <source>
        <dbReference type="Proteomes" id="UP000251075"/>
    </source>
</evidence>
<dbReference type="OrthoDB" id="7462354at2"/>
<organism evidence="2 3">
    <name type="scientific">Paramagnetospirillum kuznetsovii</name>
    <dbReference type="NCBI Taxonomy" id="2053833"/>
    <lineage>
        <taxon>Bacteria</taxon>
        <taxon>Pseudomonadati</taxon>
        <taxon>Pseudomonadota</taxon>
        <taxon>Alphaproteobacteria</taxon>
        <taxon>Rhodospirillales</taxon>
        <taxon>Magnetospirillaceae</taxon>
        <taxon>Paramagnetospirillum</taxon>
    </lineage>
</organism>
<name>A0A364NYM9_9PROT</name>
<dbReference type="RefSeq" id="WP_112144404.1">
    <property type="nucleotide sequence ID" value="NZ_PGTO01000006.1"/>
</dbReference>
<gene>
    <name evidence="2" type="ORF">CU669_10565</name>
</gene>
<comment type="caution">
    <text evidence="2">The sequence shown here is derived from an EMBL/GenBank/DDBJ whole genome shotgun (WGS) entry which is preliminary data.</text>
</comment>
<dbReference type="Pfam" id="PF05987">
    <property type="entry name" value="DUF898"/>
    <property type="match status" value="1"/>
</dbReference>
<dbReference type="EMBL" id="PGTO01000006">
    <property type="protein sequence ID" value="RAU22110.1"/>
    <property type="molecule type" value="Genomic_DNA"/>
</dbReference>
<reference evidence="2 3" key="1">
    <citation type="submission" date="2017-11" db="EMBL/GenBank/DDBJ databases">
        <title>Draft genome sequence of magnetotactic bacterium Magnetospirillum kuznetsovii LBB-42.</title>
        <authorList>
            <person name="Grouzdev D.S."/>
            <person name="Rysina M.S."/>
            <person name="Baslerov R.V."/>
            <person name="Koziaeva V."/>
        </authorList>
    </citation>
    <scope>NUCLEOTIDE SEQUENCE [LARGE SCALE GENOMIC DNA]</scope>
    <source>
        <strain evidence="2 3">LBB-42</strain>
    </source>
</reference>